<dbReference type="InterPro" id="IPR051760">
    <property type="entry name" value="KMT5A"/>
</dbReference>
<feature type="compositionally biased region" description="Polar residues" evidence="13">
    <location>
        <begin position="128"/>
        <end position="154"/>
    </location>
</feature>
<dbReference type="AlphaFoldDB" id="A0AAV4DUR5"/>
<dbReference type="GO" id="GO:0032259">
    <property type="term" value="P:methylation"/>
    <property type="evidence" value="ECO:0007669"/>
    <property type="project" value="UniProtKB-KW"/>
</dbReference>
<evidence type="ECO:0000256" key="6">
    <source>
        <dbReference type="ARBA" id="ARBA00022679"/>
    </source>
</evidence>
<feature type="domain" description="SET" evidence="14">
    <location>
        <begin position="269"/>
        <end position="391"/>
    </location>
</feature>
<dbReference type="InterPro" id="IPR016858">
    <property type="entry name" value="KMT5A-like"/>
</dbReference>
<name>A0AAV4DUR5_9GAST</name>
<dbReference type="EMBL" id="BLXT01008368">
    <property type="protein sequence ID" value="GFO48018.1"/>
    <property type="molecule type" value="Genomic_DNA"/>
</dbReference>
<evidence type="ECO:0000256" key="1">
    <source>
        <dbReference type="ARBA" id="ARBA00004123"/>
    </source>
</evidence>
<dbReference type="GO" id="GO:0140944">
    <property type="term" value="F:histone H4K20 monomethyltransferase activity"/>
    <property type="evidence" value="ECO:0007669"/>
    <property type="project" value="UniProtKB-EC"/>
</dbReference>
<evidence type="ECO:0000256" key="12">
    <source>
        <dbReference type="ARBA" id="ARBA00047784"/>
    </source>
</evidence>
<dbReference type="GO" id="GO:0005634">
    <property type="term" value="C:nucleus"/>
    <property type="evidence" value="ECO:0007669"/>
    <property type="project" value="UniProtKB-SubCell"/>
</dbReference>
<keyword evidence="10" id="KW-0804">Transcription</keyword>
<dbReference type="EC" id="2.1.1.361" evidence="3"/>
<organism evidence="15 16">
    <name type="scientific">Plakobranchus ocellatus</name>
    <dbReference type="NCBI Taxonomy" id="259542"/>
    <lineage>
        <taxon>Eukaryota</taxon>
        <taxon>Metazoa</taxon>
        <taxon>Spiralia</taxon>
        <taxon>Lophotrochozoa</taxon>
        <taxon>Mollusca</taxon>
        <taxon>Gastropoda</taxon>
        <taxon>Heterobranchia</taxon>
        <taxon>Euthyneura</taxon>
        <taxon>Panpulmonata</taxon>
        <taxon>Sacoglossa</taxon>
        <taxon>Placobranchoidea</taxon>
        <taxon>Plakobranchidae</taxon>
        <taxon>Plakobranchus</taxon>
    </lineage>
</organism>
<evidence type="ECO:0000256" key="10">
    <source>
        <dbReference type="ARBA" id="ARBA00023163"/>
    </source>
</evidence>
<keyword evidence="5" id="KW-0489">Methyltransferase</keyword>
<comment type="subcellular location">
    <subcellularLocation>
        <location evidence="2">Chromosome</location>
    </subcellularLocation>
    <subcellularLocation>
        <location evidence="1">Nucleus</location>
    </subcellularLocation>
</comment>
<dbReference type="Proteomes" id="UP000735302">
    <property type="component" value="Unassembled WGS sequence"/>
</dbReference>
<evidence type="ECO:0000256" key="9">
    <source>
        <dbReference type="ARBA" id="ARBA00023015"/>
    </source>
</evidence>
<protein>
    <recommendedName>
        <fullName evidence="3">[histone H4]-lysine(20) N-methyltransferase</fullName>
        <ecNumber evidence="3">2.1.1.361</ecNumber>
    </recommendedName>
</protein>
<comment type="caution">
    <text evidence="15">The sequence shown here is derived from an EMBL/GenBank/DDBJ whole genome shotgun (WGS) entry which is preliminary data.</text>
</comment>
<keyword evidence="8" id="KW-0156">Chromatin regulator</keyword>
<dbReference type="PANTHER" id="PTHR46167:SF1">
    <property type="entry name" value="N-LYSINE METHYLTRANSFERASE KMT5A"/>
    <property type="match status" value="1"/>
</dbReference>
<dbReference type="PROSITE" id="PS51571">
    <property type="entry name" value="SAM_MT43_PR_SET"/>
    <property type="match status" value="1"/>
</dbReference>
<dbReference type="InterPro" id="IPR046341">
    <property type="entry name" value="SET_dom_sf"/>
</dbReference>
<keyword evidence="4" id="KW-0158">Chromosome</keyword>
<dbReference type="InterPro" id="IPR001214">
    <property type="entry name" value="SET_dom"/>
</dbReference>
<feature type="compositionally biased region" description="Basic and acidic residues" evidence="13">
    <location>
        <begin position="77"/>
        <end position="95"/>
    </location>
</feature>
<evidence type="ECO:0000256" key="5">
    <source>
        <dbReference type="ARBA" id="ARBA00022603"/>
    </source>
</evidence>
<feature type="compositionally biased region" description="Basic residues" evidence="13">
    <location>
        <begin position="23"/>
        <end position="34"/>
    </location>
</feature>
<dbReference type="PROSITE" id="PS50280">
    <property type="entry name" value="SET"/>
    <property type="match status" value="1"/>
</dbReference>
<dbReference type="Pfam" id="PF00856">
    <property type="entry name" value="SET"/>
    <property type="match status" value="1"/>
</dbReference>
<proteinExistence type="predicted"/>
<comment type="catalytic activity">
    <reaction evidence="12">
        <text>L-lysyl(20)-[histone H4] + S-adenosyl-L-methionine = N(6)-methyl-L-lysyl(20)-[histone H4] + S-adenosyl-L-homocysteine + H(+)</text>
        <dbReference type="Rhea" id="RHEA:60344"/>
        <dbReference type="Rhea" id="RHEA-COMP:15554"/>
        <dbReference type="Rhea" id="RHEA-COMP:15555"/>
        <dbReference type="ChEBI" id="CHEBI:15378"/>
        <dbReference type="ChEBI" id="CHEBI:29969"/>
        <dbReference type="ChEBI" id="CHEBI:57856"/>
        <dbReference type="ChEBI" id="CHEBI:59789"/>
        <dbReference type="ChEBI" id="CHEBI:61929"/>
        <dbReference type="EC" id="2.1.1.361"/>
    </reaction>
</comment>
<evidence type="ECO:0000256" key="11">
    <source>
        <dbReference type="ARBA" id="ARBA00023242"/>
    </source>
</evidence>
<dbReference type="CDD" id="cd10528">
    <property type="entry name" value="SET_SETD8"/>
    <property type="match status" value="1"/>
</dbReference>
<dbReference type="InterPro" id="IPR047266">
    <property type="entry name" value="KMT5A-like_SET"/>
</dbReference>
<feature type="compositionally biased region" description="Polar residues" evidence="13">
    <location>
        <begin position="195"/>
        <end position="204"/>
    </location>
</feature>
<evidence type="ECO:0000313" key="15">
    <source>
        <dbReference type="EMBL" id="GFO48018.1"/>
    </source>
</evidence>
<keyword evidence="11" id="KW-0539">Nucleus</keyword>
<evidence type="ECO:0000256" key="13">
    <source>
        <dbReference type="SAM" id="MobiDB-lite"/>
    </source>
</evidence>
<dbReference type="GO" id="GO:0005700">
    <property type="term" value="C:polytene chromosome"/>
    <property type="evidence" value="ECO:0007669"/>
    <property type="project" value="TreeGrafter"/>
</dbReference>
<evidence type="ECO:0000256" key="7">
    <source>
        <dbReference type="ARBA" id="ARBA00022691"/>
    </source>
</evidence>
<keyword evidence="16" id="KW-1185">Reference proteome</keyword>
<dbReference type="GO" id="GO:0006357">
    <property type="term" value="P:regulation of transcription by RNA polymerase II"/>
    <property type="evidence" value="ECO:0007669"/>
    <property type="project" value="TreeGrafter"/>
</dbReference>
<evidence type="ECO:0000256" key="3">
    <source>
        <dbReference type="ARBA" id="ARBA00012187"/>
    </source>
</evidence>
<dbReference type="SUPFAM" id="SSF82199">
    <property type="entry name" value="SET domain"/>
    <property type="match status" value="1"/>
</dbReference>
<keyword evidence="7" id="KW-0949">S-adenosyl-L-methionine</keyword>
<accession>A0AAV4DUR5</accession>
<evidence type="ECO:0000259" key="14">
    <source>
        <dbReference type="PROSITE" id="PS50280"/>
    </source>
</evidence>
<dbReference type="GO" id="GO:0043516">
    <property type="term" value="P:regulation of DNA damage response, signal transduction by p53 class mediator"/>
    <property type="evidence" value="ECO:0007669"/>
    <property type="project" value="TreeGrafter"/>
</dbReference>
<feature type="compositionally biased region" description="Low complexity" evidence="13">
    <location>
        <begin position="48"/>
        <end position="60"/>
    </location>
</feature>
<keyword evidence="6" id="KW-0808">Transferase</keyword>
<dbReference type="PANTHER" id="PTHR46167">
    <property type="entry name" value="N-LYSINE METHYLTRANSFERASE KMT5A"/>
    <property type="match status" value="1"/>
</dbReference>
<feature type="region of interest" description="Disordered" evidence="13">
    <location>
        <begin position="1"/>
        <end position="237"/>
    </location>
</feature>
<dbReference type="Gene3D" id="2.170.270.10">
    <property type="entry name" value="SET domain"/>
    <property type="match status" value="1"/>
</dbReference>
<evidence type="ECO:0000256" key="4">
    <source>
        <dbReference type="ARBA" id="ARBA00022454"/>
    </source>
</evidence>
<dbReference type="SMART" id="SM00317">
    <property type="entry name" value="SET"/>
    <property type="match status" value="1"/>
</dbReference>
<feature type="compositionally biased region" description="Polar residues" evidence="13">
    <location>
        <begin position="104"/>
        <end position="115"/>
    </location>
</feature>
<evidence type="ECO:0000256" key="2">
    <source>
        <dbReference type="ARBA" id="ARBA00004286"/>
    </source>
</evidence>
<feature type="compositionally biased region" description="Low complexity" evidence="13">
    <location>
        <begin position="164"/>
        <end position="184"/>
    </location>
</feature>
<reference evidence="15 16" key="1">
    <citation type="journal article" date="2021" name="Elife">
        <title>Chloroplast acquisition without the gene transfer in kleptoplastic sea slugs, Plakobranchus ocellatus.</title>
        <authorList>
            <person name="Maeda T."/>
            <person name="Takahashi S."/>
            <person name="Yoshida T."/>
            <person name="Shimamura S."/>
            <person name="Takaki Y."/>
            <person name="Nagai Y."/>
            <person name="Toyoda A."/>
            <person name="Suzuki Y."/>
            <person name="Arimoto A."/>
            <person name="Ishii H."/>
            <person name="Satoh N."/>
            <person name="Nishiyama T."/>
            <person name="Hasebe M."/>
            <person name="Maruyama T."/>
            <person name="Minagawa J."/>
            <person name="Obokata J."/>
            <person name="Shigenobu S."/>
        </authorList>
    </citation>
    <scope>NUCLEOTIDE SEQUENCE [LARGE SCALE GENOMIC DNA]</scope>
</reference>
<feature type="compositionally biased region" description="Polar residues" evidence="13">
    <location>
        <begin position="1"/>
        <end position="12"/>
    </location>
</feature>
<gene>
    <name evidence="15" type="ORF">PoB_007452300</name>
</gene>
<evidence type="ECO:0000313" key="16">
    <source>
        <dbReference type="Proteomes" id="UP000735302"/>
    </source>
</evidence>
<keyword evidence="9" id="KW-0805">Transcription regulation</keyword>
<sequence>MDTGKSSQKNLSSPPPITDHFRASKRNSHRKKSGVKREAAASSVYLTPESSPGSHCSSDSPPKETGAQEDTAVASSPDKKVVSKISQHSDQDRSLECTPLPPQSEAQETNANNVSPHMLVHSDVPLPDSSQSPEKCISENQQGTQGSESKQIVSSDVELLKNCSSPVLSSVQSSDSIASSSSPSLPRPKQRKSTNSKSKSQVDASATAKDGDSLKPKPGRRKKKDSSATNNKVITDFFPVRRSGRQTKADIEKEKLHQLEQQILAGCEDGLEVKEFESKGRGVVATKNFQRGDFVVEYAGDLIDLPAARAREEKYAENPEIGCYMYYFKCGSQQFCVDATSESGKLGRLLNHSSKDGNCCTRSLEIKGTARLILVAKRDIHSGEELTYDYGDRSKAAIEAHPWLKL</sequence>
<evidence type="ECO:0000256" key="8">
    <source>
        <dbReference type="ARBA" id="ARBA00022853"/>
    </source>
</evidence>